<dbReference type="EMBL" id="MN740867">
    <property type="protein sequence ID" value="QHU15653.1"/>
    <property type="molecule type" value="Genomic_DNA"/>
</dbReference>
<dbReference type="InterPro" id="IPR008160">
    <property type="entry name" value="Collagen"/>
</dbReference>
<feature type="compositionally biased region" description="Low complexity" evidence="1">
    <location>
        <begin position="356"/>
        <end position="367"/>
    </location>
</feature>
<feature type="compositionally biased region" description="Low complexity" evidence="1">
    <location>
        <begin position="65"/>
        <end position="81"/>
    </location>
</feature>
<feature type="region of interest" description="Disordered" evidence="1">
    <location>
        <begin position="26"/>
        <end position="229"/>
    </location>
</feature>
<dbReference type="PANTHER" id="PTHR24023:SF1095">
    <property type="entry name" value="EGF-LIKE DOMAIN-CONTAINING PROTEIN"/>
    <property type="match status" value="1"/>
</dbReference>
<evidence type="ECO:0000256" key="1">
    <source>
        <dbReference type="SAM" id="MobiDB-lite"/>
    </source>
</evidence>
<dbReference type="PANTHER" id="PTHR24023">
    <property type="entry name" value="COLLAGEN ALPHA"/>
    <property type="match status" value="1"/>
</dbReference>
<reference evidence="2" key="1">
    <citation type="journal article" date="2020" name="Nature">
        <title>Giant virus diversity and host interactions through global metagenomics.</title>
        <authorList>
            <person name="Schulz F."/>
            <person name="Roux S."/>
            <person name="Paez-Espino D."/>
            <person name="Jungbluth S."/>
            <person name="Walsh D.A."/>
            <person name="Denef V.J."/>
            <person name="McMahon K.D."/>
            <person name="Konstantinidis K.T."/>
            <person name="Eloe-Fadrosh E.A."/>
            <person name="Kyrpides N.C."/>
            <person name="Woyke T."/>
        </authorList>
    </citation>
    <scope>NUCLEOTIDE SEQUENCE</scope>
    <source>
        <strain evidence="2">GVMAG-S-3300010158-109</strain>
    </source>
</reference>
<dbReference type="Gene3D" id="2.150.10.10">
    <property type="entry name" value="Serralysin-like metalloprotease, C-terminal"/>
    <property type="match status" value="9"/>
</dbReference>
<dbReference type="GO" id="GO:0030198">
    <property type="term" value="P:extracellular matrix organization"/>
    <property type="evidence" value="ECO:0007669"/>
    <property type="project" value="TreeGrafter"/>
</dbReference>
<dbReference type="InterPro" id="IPR050149">
    <property type="entry name" value="Collagen_superfamily"/>
</dbReference>
<feature type="compositionally biased region" description="Low complexity" evidence="1">
    <location>
        <begin position="408"/>
        <end position="425"/>
    </location>
</feature>
<feature type="region of interest" description="Disordered" evidence="1">
    <location>
        <begin position="356"/>
        <end position="430"/>
    </location>
</feature>
<evidence type="ECO:0008006" key="3">
    <source>
        <dbReference type="Google" id="ProtNLM"/>
    </source>
</evidence>
<dbReference type="GO" id="GO:0031012">
    <property type="term" value="C:extracellular matrix"/>
    <property type="evidence" value="ECO:0007669"/>
    <property type="project" value="TreeGrafter"/>
</dbReference>
<evidence type="ECO:0000313" key="2">
    <source>
        <dbReference type="EMBL" id="QHU15653.1"/>
    </source>
</evidence>
<protein>
    <recommendedName>
        <fullName evidence="3">Peptidase S74 domain-containing protein</fullName>
    </recommendedName>
</protein>
<dbReference type="GO" id="GO:0030020">
    <property type="term" value="F:extracellular matrix structural constituent conferring tensile strength"/>
    <property type="evidence" value="ECO:0007669"/>
    <property type="project" value="TreeGrafter"/>
</dbReference>
<feature type="compositionally biased region" description="Gly residues" evidence="1">
    <location>
        <begin position="386"/>
        <end position="407"/>
    </location>
</feature>
<feature type="compositionally biased region" description="Polar residues" evidence="1">
    <location>
        <begin position="138"/>
        <end position="147"/>
    </location>
</feature>
<sequence length="3796" mass="388266">MYSIKPDSIFSSYTISLLKGKDLGGGGGSTGPTGQNGLIGPTGYTGMRGADGSSTNTGATGPTGFSGPQGPQGLQGAAGFASNTGATGPRGANGVTGDQGPQGANGANGVTGAQGPQGVTGRQGPQGANGANGVTGAQGPQGSNGANGVTGAQGPQGVTGRQGPQGNNGANGVTGAQGPQGNNGANGVTGTQGPQGVTGRQGPQGNNGANGVTGDQGPQGNDGIDGATGPTGNFGGIVYESIIPYADNMIDLGSAGAKFRSLYVSANTIYIGDATISSFNTSVALPYGSTIGGVNPGTIRILGSFSDPSQLPTDMVSIGDAYVIGQNLWVAVAASIPGPVQWVDVGAIQGPQGIAGTAGTTGFTGPQGSPGEASNTGATGPQGDMGNDGGQGPQGPMGNDGGQGPQGPAGDNGQPGMEGPQGPQGDAALFNYLGTYDGNAPYQIGDVVSYQGSSWYAIQANQYLPPPQYPDVWALFASIGATGPSGGGGGGGVPSGTNYGDYLYWDGTTYAVGDAQISLGGNAGEHGQGTGAVAIGQAAGQNYQGTGAVAIGQNAGNIGKTSFTNGLPGEWLQYGLPVPIVLTYYQLSAFSYYDPNDPIATENANTPYTWTLFASNDGNTWDAIDSQTGQSFTLWSNQFGYNGPQYYNTYTLQNNTTAYSYYRLVISQIDPTITYNTGGQYPYLYAFNLVCGGSLDENGFSVGGTVYPNELLTSPSQDGYTTSQSPGFIYFYDNNGAGATGCYVLSVNYNNQTLGSINPNANCSTTYNYTGPDNTINIFGQGDSSIAIGRFAGSVGQADSAVAIGQYAGQSNQGTNAVAIGINAGSVSQSAEAISIGNYAGGVGQGYAAISIGSNAGAGGGQGDGSVAIGQNVGVAGIQGSSSVAIGYGSALFGQGNNAVALGAQSGNGQGDYAVAIGYNAGNLNQASQSIALNASSTALNPTDSGFYVNPVRNITQTTVLGYDTVSNEITYYTGGGGGGVPSGTNYGDYLYWDGATYAVGDAQISLGGNAGQTSQGTGAVAIGQAAGQNYQGETAIAIGQNAGMGSVYIYTPPSTNGVLGEWLQYGLPSPIVLTYYQLAAASSNDPNNPPPTPNSNTPYAWTLFASNDGNTWDTIDSQTGQSWNLWYDQFPYGPPQYYNTYTLQNNTTAYSYYRLVIQQLDPTITNDIAGLYPYLYAFNLVCGGSLDENGFSVGGTVYPNEILMSPSQDGYTTSQSPGIYSSDYNGGATGCYVLSVNYNNQTLGSISTDSICTTDSVYTGPDNTIGTITTINGQGYASIAIGQNAGVLQSDSAVAIGQYAGQSNQGTNAIAIGQNAGNFTQGPNAVAIGQLAGAYYQGASSIAIGSGAGFNNMSANSIAIDATGGTVQPYNPGLYIAPIRNIDQTTVLGYDTASGEITYYTGGGGGGGVPSGTNYGDYLYWDGSTYAVGDSQISLGSNAGANSQQYGAVAIGNNSGNSVQGGSAVAIGSYAGNSVQGGSAVAIGSYAGSSNQATNAIAIGNNAGAYSQPSNVIAGEWLQYELPAPIMLSYYQLSAYVYVDPSNPSPNYYIPYAWSLLASNDGMLWTSIDSQTGQSWTLWSNSFGYLDPNTGNSTPQYYNTYTIQNNTTAYRYYRLVITQVDPTQTSGYGLPDIYAFNLVEGGSLDGNGFSVGGTVYPNELLMSSSQDGYTTTQSNYFNVSFDNNNNPASGCYVLSVNYNNQTLGSINANANITPNISIYDGANNTYDVAFGSTTLVGPNPPPTGNSIAIGANAGQTSQLQNAIAVGSNAGANNQAVSSIAIGSNAGQTSQLQNAIALGSNAGANNQAVSSIAIGTNAGQTSQLQNAIAVGSNAGGVCQGSGAIAIGSNTGLSYQPANSIAIGNLAGNLSTNPFTNIAGEWIQYKLPVAIVLEYYQLSAECAGYLNYVPDSWDLVASNDGVSWVIIDSQSNQNPYTWPLTYPPATYKTIAVQYNAANIAYSYYRIIFTKTTPDGGIILSAFNFVQQGATLDGDGFVTSGNVYPNELLTSASQDGYETSQSSGFNFFNGTGSGCYVLSQNRLQTFASIAFMNVQGITGVYDGSGSYVGSVVTPVLINSLQSNTIAIGYSAGSQYQGMRSIAIGSSAGLVNQASSPVTVVANGAWFQMQLPSPIVLSYYQLAAYSQYTLYAWILVASNDGSSWNLIDSQNNQAGSTWSWDPTYNTPQRYNTYAVPNNNVAYQYYRLVVTESDPLSSDLGYISLMAFNLVQGGTLDANGFSVGGTVYPTEVLSSPSQNGYVTTSSVEITYFYSPVDTPTGWYVLSGNNAQFNNFFGLRAGTTSPNQVYNPFFNGMSPVEYTSSGNAIAIGQLAGATNQGVNAIAIGNFAGSNNQMPNSIVINASGIQLNACESAALYVAPVRPVTQTSVLGYNVLTNEVTYFDTPSGPIIPTGTNYGDYLYWNPMAGPTGAYVVGDTNIVLGGGAGMTGQGLQAVAVGQNAGNVNQATMAVAIGACSGQYTQGEFSVAVGPGSAQYNQGSLAVAIGNNSGYTNQGTSSIAIGNSSGYTNQGITSISIGQNAGQVCQSAPFEVSFSAAGSWFQYDVGSQIVPTYYQVSMIGQSLNGWILAGSNDNSTWNQIDRQLGNQPPIPPTTGYNTYPIVSTVPYQYYKVICTHCNQNWGTIQLVAFNLIVGGTIDVNGLSVDGTAYPGLNPDQMPWSQSSGWDYHSYNLSNSNPFSLPTKNYPILASSTVPTPLYDYYTGNYVGSVVTTVYVTLSGSGIAIGSNAGQTTQGYQSIAIGTSAGQQSQNINAISIGSESGQNVQGTNSIAIGNSAGQFTQSINAIAIGNSAGSNAQYPETVAIGDLAGSANQGTSAIAIGQAAGSIIQGYSAIAIGQTAGSNSQGANAIAIGTSAGSTNQGTNAIAIGNLAGSNTQAANSIVINASGTELDTSVTGLYVNPIRNITQTTVLGYDIEAKEITYFVNSSAAPPSGTNYGDYLYWDGMAYASGDTNIVMGGNAGQTNQQTNAIAIGYSAGAYNQGTGSIAIGYQAGFVQTSAHSIAIGYQAGFSEVHGQGSGAIAIGYNAGYSWQKTGAIAIGSNAGNYQLEGSIAIGENAGQSQSQDAVALGNSAGQTNQGGESVAIGNFAAQSQQAPHSVSIGGYAGNCTQGVGAVAIGYGAAQIAQGNFGIAIGHQAGYNNQPNGSIIIDASGGGFNRFDQIYENALYISPIRSETQTLVLGYNTSTNEVTSFTPYTLPSPTIQGQYVISTGTGWGVIGENQILLGAYAGQYFQHDQAIAIGKFAGQFTQGTQAVALGNQAGLHLQGANAVAIGYQAGGGTQGSGAIAIGYLTGQNSQGSQAIAIGYNAGNCSQGANAIAIGLESCVTNQGSNSIAIGTRTWATDNNSIVISALEGIQSAGLSTCVIAPIRDSMSTTAPHVLAYDTTSHEVYAYSPPVIPVGSGSNQFLVWDNNWAIGGDTSVALGSYAYAYTNGTAIGIGARASQESVSIGYHTSNGQYFPGERTVAIGYQAGSFQSTNAIAIGTSAGSNQGEGCIAIGLNAGGNSQGSYAISIGYIDPGTPISFQDSQSIAIGYQAGAGSSLGSGSIVIGAYAGQVSPSTNPTGVGSVCIGSNAVARGTNSIVIGSGVDDIGGTGDIVNGGLFIQPMRQASSTGWGSDVASLLMYNYSTGEFGYSSISSSLNTSKTFVIQHPDEADKYLVHACLEGPEAGVYYRGEAVIAKGQKKVTVDLPDYVKNLAVDLTVHLTPIVDEENIEDETNLNIRSTRVRNNSFTVYANAECSFHWVVYGKRDSVKAEVDKSEAVMRGDGPYRWLDTK</sequence>
<proteinExistence type="predicted"/>
<organism evidence="2">
    <name type="scientific">viral metagenome</name>
    <dbReference type="NCBI Taxonomy" id="1070528"/>
    <lineage>
        <taxon>unclassified sequences</taxon>
        <taxon>metagenomes</taxon>
        <taxon>organismal metagenomes</taxon>
    </lineage>
</organism>
<dbReference type="GO" id="GO:0005615">
    <property type="term" value="C:extracellular space"/>
    <property type="evidence" value="ECO:0007669"/>
    <property type="project" value="TreeGrafter"/>
</dbReference>
<dbReference type="SUPFAM" id="SSF49785">
    <property type="entry name" value="Galactose-binding domain-like"/>
    <property type="match status" value="1"/>
</dbReference>
<dbReference type="InterPro" id="IPR008979">
    <property type="entry name" value="Galactose-bd-like_sf"/>
</dbReference>
<dbReference type="Gene3D" id="2.60.120.260">
    <property type="entry name" value="Galactose-binding domain-like"/>
    <property type="match status" value="3"/>
</dbReference>
<dbReference type="InterPro" id="IPR011049">
    <property type="entry name" value="Serralysin-like_metalloprot_C"/>
</dbReference>
<accession>A0A6C0KE83</accession>
<name>A0A6C0KE83_9ZZZZ</name>
<dbReference type="SUPFAM" id="SSF101967">
    <property type="entry name" value="Adhesin YadA, collagen-binding domain"/>
    <property type="match status" value="3"/>
</dbReference>
<feature type="compositionally biased region" description="Low complexity" evidence="1">
    <location>
        <begin position="176"/>
        <end position="204"/>
    </location>
</feature>
<dbReference type="Pfam" id="PF01391">
    <property type="entry name" value="Collagen"/>
    <property type="match status" value="2"/>
</dbReference>
<feature type="compositionally biased region" description="Polar residues" evidence="1">
    <location>
        <begin position="162"/>
        <end position="171"/>
    </location>
</feature>